<comment type="caution">
    <text evidence="2">The sequence shown here is derived from an EMBL/GenBank/DDBJ whole genome shotgun (WGS) entry which is preliminary data.</text>
</comment>
<dbReference type="EMBL" id="MVHD01000018">
    <property type="protein sequence ID" value="OQZ90431.1"/>
    <property type="molecule type" value="Genomic_DNA"/>
</dbReference>
<name>A0AA42BZA2_9MYCO</name>
<feature type="compositionally biased region" description="Basic and acidic residues" evidence="1">
    <location>
        <begin position="162"/>
        <end position="180"/>
    </location>
</feature>
<sequence length="249" mass="27645">MITEPAKTFTRMFRGYDPAAVDAHIEMLTTKQQLLLDDVESLRARLKESGDEAAALRKEVAVLTDTSPSPHAMQKRMAQMLRRAVDEVSEMQAEARAEAEALIAAAEAEIEAERRKHQEVLADLEARRKAMEAEYQEAKDKLEAELASMREDADRAREQLLADAKQKADHDREQAQRAVDEASGQRIRILEQLMGVYRDLEGVPAALESAYEEQQDPSEAKSENPSEAKSGNPSAEKSAEKSAAKVAAR</sequence>
<reference evidence="2" key="3">
    <citation type="journal article" date="2022" name="BMC Genomics">
        <title>Comparative genome analysis of mycobacteria focusing on tRNA and non-coding RNA.</title>
        <authorList>
            <person name="Behra P.R.K."/>
            <person name="Pettersson B.M.F."/>
            <person name="Ramesh M."/>
            <person name="Das S."/>
            <person name="Dasgupta S."/>
            <person name="Kirsebom L.A."/>
        </authorList>
    </citation>
    <scope>NUCLEOTIDE SEQUENCE</scope>
    <source>
        <strain evidence="2">CCUG 55640</strain>
    </source>
</reference>
<evidence type="ECO:0000256" key="1">
    <source>
        <dbReference type="SAM" id="MobiDB-lite"/>
    </source>
</evidence>
<reference evidence="3 4" key="1">
    <citation type="submission" date="2017-02" db="EMBL/GenBank/DDBJ databases">
        <title>The new phylogeny of genus Mycobacterium.</title>
        <authorList>
            <person name="Tortoli E."/>
            <person name="Trovato A."/>
            <person name="Cirillo D.M."/>
        </authorList>
    </citation>
    <scope>NUCLEOTIDE SEQUENCE [LARGE SCALE GENOMIC DNA]</scope>
    <source>
        <strain evidence="3 4">DSM 45230</strain>
    </source>
</reference>
<dbReference type="EMBL" id="JACKVH010000012">
    <property type="protein sequence ID" value="MCV7379688.1"/>
    <property type="molecule type" value="Genomic_DNA"/>
</dbReference>
<keyword evidence="3" id="KW-0132">Cell division</keyword>
<evidence type="ECO:0000313" key="4">
    <source>
        <dbReference type="Proteomes" id="UP000192319"/>
    </source>
</evidence>
<accession>A0AA42BZA2</accession>
<dbReference type="Gene3D" id="6.10.250.660">
    <property type="match status" value="1"/>
</dbReference>
<proteinExistence type="predicted"/>
<reference evidence="2" key="2">
    <citation type="submission" date="2020-07" db="EMBL/GenBank/DDBJ databases">
        <authorList>
            <person name="Pettersson B.M.F."/>
            <person name="Behra P.R.K."/>
            <person name="Ramesh M."/>
            <person name="Das S."/>
            <person name="Dasgupta S."/>
            <person name="Kirsebom L.A."/>
        </authorList>
    </citation>
    <scope>NUCLEOTIDE SEQUENCE</scope>
    <source>
        <strain evidence="2">CCUG 55640</strain>
    </source>
</reference>
<feature type="region of interest" description="Disordered" evidence="1">
    <location>
        <begin position="162"/>
        <end position="184"/>
    </location>
</feature>
<evidence type="ECO:0000313" key="5">
    <source>
        <dbReference type="Proteomes" id="UP001141650"/>
    </source>
</evidence>
<protein>
    <submittedName>
        <fullName evidence="3">Cell division protein DivIVA</fullName>
    </submittedName>
    <submittedName>
        <fullName evidence="2">DivIVA domain-containing protein</fullName>
    </submittedName>
</protein>
<dbReference type="RefSeq" id="WP_083138321.1">
    <property type="nucleotide sequence ID" value="NZ_JACKVH010000012.1"/>
</dbReference>
<keyword evidence="3" id="KW-0131">Cell cycle</keyword>
<dbReference type="Proteomes" id="UP000192319">
    <property type="component" value="Unassembled WGS sequence"/>
</dbReference>
<dbReference type="Proteomes" id="UP001141650">
    <property type="component" value="Unassembled WGS sequence"/>
</dbReference>
<dbReference type="AlphaFoldDB" id="A0AA42BZA2"/>
<feature type="region of interest" description="Disordered" evidence="1">
    <location>
        <begin position="207"/>
        <end position="249"/>
    </location>
</feature>
<evidence type="ECO:0000313" key="2">
    <source>
        <dbReference type="EMBL" id="MCV7379688.1"/>
    </source>
</evidence>
<organism evidence="2 5">
    <name type="scientific">Mycobacterium alsense</name>
    <dbReference type="NCBI Taxonomy" id="324058"/>
    <lineage>
        <taxon>Bacteria</taxon>
        <taxon>Bacillati</taxon>
        <taxon>Actinomycetota</taxon>
        <taxon>Actinomycetes</taxon>
        <taxon>Mycobacteriales</taxon>
        <taxon>Mycobacteriaceae</taxon>
        <taxon>Mycobacterium</taxon>
    </lineage>
</organism>
<keyword evidence="4" id="KW-1185">Reference proteome</keyword>
<gene>
    <name evidence="3" type="ORF">BST11_12765</name>
    <name evidence="2" type="ORF">H7K38_13625</name>
</gene>
<evidence type="ECO:0000313" key="3">
    <source>
        <dbReference type="EMBL" id="OQZ90431.1"/>
    </source>
</evidence>
<dbReference type="GO" id="GO:0051301">
    <property type="term" value="P:cell division"/>
    <property type="evidence" value="ECO:0007669"/>
    <property type="project" value="UniProtKB-KW"/>
</dbReference>